<evidence type="ECO:0000256" key="4">
    <source>
        <dbReference type="PROSITE-ProRule" id="PRU00335"/>
    </source>
</evidence>
<dbReference type="PANTHER" id="PTHR30055:SF234">
    <property type="entry name" value="HTH-TYPE TRANSCRIPTIONAL REGULATOR BETI"/>
    <property type="match status" value="1"/>
</dbReference>
<gene>
    <name evidence="6" type="ORF">CNX65_25655</name>
</gene>
<organism evidence="6 7">
    <name type="scientific">Actinosynnema pretiosum</name>
    <dbReference type="NCBI Taxonomy" id="42197"/>
    <lineage>
        <taxon>Bacteria</taxon>
        <taxon>Bacillati</taxon>
        <taxon>Actinomycetota</taxon>
        <taxon>Actinomycetes</taxon>
        <taxon>Pseudonocardiales</taxon>
        <taxon>Pseudonocardiaceae</taxon>
        <taxon>Actinosynnema</taxon>
    </lineage>
</organism>
<dbReference type="KEGG" id="apre:CNX65_25655"/>
<feature type="domain" description="HTH tetR-type" evidence="5">
    <location>
        <begin position="11"/>
        <end position="69"/>
    </location>
</feature>
<keyword evidence="2 4" id="KW-0238">DNA-binding</keyword>
<dbReference type="SUPFAM" id="SSF48498">
    <property type="entry name" value="Tetracyclin repressor-like, C-terminal domain"/>
    <property type="match status" value="1"/>
</dbReference>
<evidence type="ECO:0000256" key="1">
    <source>
        <dbReference type="ARBA" id="ARBA00023015"/>
    </source>
</evidence>
<dbReference type="GO" id="GO:0000976">
    <property type="term" value="F:transcription cis-regulatory region binding"/>
    <property type="evidence" value="ECO:0007669"/>
    <property type="project" value="TreeGrafter"/>
</dbReference>
<dbReference type="PROSITE" id="PS50977">
    <property type="entry name" value="HTH_TETR_2"/>
    <property type="match status" value="1"/>
</dbReference>
<dbReference type="Gene3D" id="1.10.357.10">
    <property type="entry name" value="Tetracycline Repressor, domain 2"/>
    <property type="match status" value="1"/>
</dbReference>
<evidence type="ECO:0000256" key="2">
    <source>
        <dbReference type="ARBA" id="ARBA00023125"/>
    </source>
</evidence>
<protein>
    <submittedName>
        <fullName evidence="6">TetR family transcriptional regulator</fullName>
    </submittedName>
</protein>
<dbReference type="AlphaFoldDB" id="A0A290ZB68"/>
<proteinExistence type="predicted"/>
<dbReference type="InterPro" id="IPR009057">
    <property type="entry name" value="Homeodomain-like_sf"/>
</dbReference>
<dbReference type="Pfam" id="PF21597">
    <property type="entry name" value="TetR_C_43"/>
    <property type="match status" value="1"/>
</dbReference>
<dbReference type="SUPFAM" id="SSF46689">
    <property type="entry name" value="Homeodomain-like"/>
    <property type="match status" value="1"/>
</dbReference>
<evidence type="ECO:0000313" key="7">
    <source>
        <dbReference type="Proteomes" id="UP000218505"/>
    </source>
</evidence>
<reference evidence="6" key="1">
    <citation type="submission" date="2017-09" db="EMBL/GenBank/DDBJ databases">
        <title>Complete Genome Sequence of ansamitocin-producing Bacterium Actinosynnema pretiosum X47.</title>
        <authorList>
            <person name="Cao G."/>
            <person name="Zong G."/>
            <person name="Zhong C."/>
            <person name="Fu J."/>
        </authorList>
    </citation>
    <scope>NUCLEOTIDE SEQUENCE [LARGE SCALE GENOMIC DNA]</scope>
    <source>
        <strain evidence="6">X47</strain>
    </source>
</reference>
<dbReference type="EMBL" id="CP023445">
    <property type="protein sequence ID" value="ATE56237.1"/>
    <property type="molecule type" value="Genomic_DNA"/>
</dbReference>
<evidence type="ECO:0000313" key="6">
    <source>
        <dbReference type="EMBL" id="ATE56237.1"/>
    </source>
</evidence>
<dbReference type="GO" id="GO:0003700">
    <property type="term" value="F:DNA-binding transcription factor activity"/>
    <property type="evidence" value="ECO:0007669"/>
    <property type="project" value="TreeGrafter"/>
</dbReference>
<keyword evidence="1" id="KW-0805">Transcription regulation</keyword>
<dbReference type="PANTHER" id="PTHR30055">
    <property type="entry name" value="HTH-TYPE TRANSCRIPTIONAL REGULATOR RUTR"/>
    <property type="match status" value="1"/>
</dbReference>
<dbReference type="Pfam" id="PF00440">
    <property type="entry name" value="TetR_N"/>
    <property type="match status" value="1"/>
</dbReference>
<evidence type="ECO:0000259" key="5">
    <source>
        <dbReference type="PROSITE" id="PS50977"/>
    </source>
</evidence>
<accession>A0A290ZB68</accession>
<feature type="DNA-binding region" description="H-T-H motif" evidence="4">
    <location>
        <begin position="32"/>
        <end position="51"/>
    </location>
</feature>
<sequence>MPTTPLRKDAARNWERIVRVARELIDDGAPVQLNDVARRAGLGVGTVYRHFPTAEALVEAVAAPGLEELVAAAERAAAEPDPWRAFDVFLRRVVEVQVTDAAVPGVASSPTDALPRTTELKLSMWTVGGAVLDRVRVAGLVRADLTADDLTPLVCGVAHAVGLAGGAREQRVATAHRYLDLLLGGLRTPAPAA</sequence>
<dbReference type="RefSeq" id="WP_096496052.1">
    <property type="nucleotide sequence ID" value="NZ_CP023445.1"/>
</dbReference>
<dbReference type="InterPro" id="IPR036271">
    <property type="entry name" value="Tet_transcr_reg_TetR-rel_C_sf"/>
</dbReference>
<dbReference type="InterPro" id="IPR049445">
    <property type="entry name" value="TetR_SbtR-like_C"/>
</dbReference>
<keyword evidence="3" id="KW-0804">Transcription</keyword>
<dbReference type="InterPro" id="IPR001647">
    <property type="entry name" value="HTH_TetR"/>
</dbReference>
<dbReference type="InterPro" id="IPR050109">
    <property type="entry name" value="HTH-type_TetR-like_transc_reg"/>
</dbReference>
<name>A0A290ZB68_9PSEU</name>
<keyword evidence="7" id="KW-1185">Reference proteome</keyword>
<evidence type="ECO:0000256" key="3">
    <source>
        <dbReference type="ARBA" id="ARBA00023163"/>
    </source>
</evidence>
<dbReference type="Proteomes" id="UP000218505">
    <property type="component" value="Chromosome"/>
</dbReference>